<evidence type="ECO:0000313" key="7">
    <source>
        <dbReference type="EMBL" id="ORC36855.1"/>
    </source>
</evidence>
<dbReference type="AlphaFoldDB" id="A0A1Y1S0H3"/>
<dbReference type="GO" id="GO:0005886">
    <property type="term" value="C:plasma membrane"/>
    <property type="evidence" value="ECO:0007669"/>
    <property type="project" value="UniProtKB-SubCell"/>
</dbReference>
<dbReference type="STRING" id="1963862.B4O97_04310"/>
<evidence type="ECO:0000256" key="4">
    <source>
        <dbReference type="ARBA" id="ARBA00022989"/>
    </source>
</evidence>
<keyword evidence="4 6" id="KW-1133">Transmembrane helix</keyword>
<dbReference type="GO" id="GO:0140359">
    <property type="term" value="F:ABC-type transporter activity"/>
    <property type="evidence" value="ECO:0007669"/>
    <property type="project" value="InterPro"/>
</dbReference>
<comment type="subcellular location">
    <subcellularLocation>
        <location evidence="1">Cell membrane</location>
        <topology evidence="1">Multi-pass membrane protein</topology>
    </subcellularLocation>
</comment>
<evidence type="ECO:0000256" key="5">
    <source>
        <dbReference type="ARBA" id="ARBA00023136"/>
    </source>
</evidence>
<evidence type="ECO:0000256" key="1">
    <source>
        <dbReference type="ARBA" id="ARBA00004651"/>
    </source>
</evidence>
<dbReference type="EMBL" id="MWQY01000004">
    <property type="protein sequence ID" value="ORC36855.1"/>
    <property type="molecule type" value="Genomic_DNA"/>
</dbReference>
<dbReference type="RefSeq" id="WP_083048678.1">
    <property type="nucleotide sequence ID" value="NZ_MWQY01000004.1"/>
</dbReference>
<feature type="transmembrane region" description="Helical" evidence="6">
    <location>
        <begin position="21"/>
        <end position="42"/>
    </location>
</feature>
<keyword evidence="3 6" id="KW-0812">Transmembrane</keyword>
<feature type="transmembrane region" description="Helical" evidence="6">
    <location>
        <begin position="159"/>
        <end position="182"/>
    </location>
</feature>
<keyword evidence="2" id="KW-1003">Cell membrane</keyword>
<gene>
    <name evidence="7" type="ORF">B4O97_04310</name>
</gene>
<accession>A0A1Y1S0H3</accession>
<feature type="transmembrane region" description="Helical" evidence="6">
    <location>
        <begin position="98"/>
        <end position="119"/>
    </location>
</feature>
<evidence type="ECO:0000256" key="6">
    <source>
        <dbReference type="SAM" id="Phobius"/>
    </source>
</evidence>
<keyword evidence="5 6" id="KW-0472">Membrane</keyword>
<dbReference type="InterPro" id="IPR051449">
    <property type="entry name" value="ABC-2_transporter_component"/>
</dbReference>
<dbReference type="Proteomes" id="UP000192343">
    <property type="component" value="Unassembled WGS sequence"/>
</dbReference>
<keyword evidence="8" id="KW-1185">Reference proteome</keyword>
<proteinExistence type="predicted"/>
<comment type="caution">
    <text evidence="7">The sequence shown here is derived from an EMBL/GenBank/DDBJ whole genome shotgun (WGS) entry which is preliminary data.</text>
</comment>
<dbReference type="Pfam" id="PF12679">
    <property type="entry name" value="ABC2_membrane_2"/>
    <property type="match status" value="1"/>
</dbReference>
<dbReference type="PANTHER" id="PTHR30294">
    <property type="entry name" value="MEMBRANE COMPONENT OF ABC TRANSPORTER YHHJ-RELATED"/>
    <property type="match status" value="1"/>
</dbReference>
<feature type="transmembrane region" description="Helical" evidence="6">
    <location>
        <begin position="211"/>
        <end position="230"/>
    </location>
</feature>
<reference evidence="7 8" key="1">
    <citation type="submission" date="2017-03" db="EMBL/GenBank/DDBJ databases">
        <title>Draft Genome sequence of Marispirochaeta sp. strain JC444.</title>
        <authorList>
            <person name="Shivani Y."/>
            <person name="Subhash Y."/>
            <person name="Sasikala C."/>
            <person name="Ramana C."/>
        </authorList>
    </citation>
    <scope>NUCLEOTIDE SEQUENCE [LARGE SCALE GENOMIC DNA]</scope>
    <source>
        <strain evidence="7 8">JC444</strain>
    </source>
</reference>
<dbReference type="PANTHER" id="PTHR30294:SF29">
    <property type="entry name" value="MULTIDRUG ABC TRANSPORTER PERMEASE YBHS-RELATED"/>
    <property type="match status" value="1"/>
</dbReference>
<feature type="transmembrane region" description="Helical" evidence="6">
    <location>
        <begin position="48"/>
        <end position="66"/>
    </location>
</feature>
<name>A0A1Y1S0H3_9SPIO</name>
<feature type="transmembrane region" description="Helical" evidence="6">
    <location>
        <begin position="131"/>
        <end position="152"/>
    </location>
</feature>
<evidence type="ECO:0000313" key="8">
    <source>
        <dbReference type="Proteomes" id="UP000192343"/>
    </source>
</evidence>
<sequence length="234" mass="25633">MKTVLIIARREAASFFQSPMAYIVIALFLLINAVFFFPTFFIFDRAELRGFFRLLPLFFSFFLPAVSMRMLSEEFKSGTIETLITLPAGAEKIIVGKYLAALGILCGLLGPTLLYLLLIAPAGDIDPGPVAGGYLGAFFLGAAYTAVGLYASSRTGNQIVAFVTALSICLVLTFMDSFMVFLPPLLVGFLEYFSAGYHFETISRGILDSRAFVYFISLSLVFLIGAVRGVEARR</sequence>
<organism evidence="7 8">
    <name type="scientific">Marispirochaeta aestuarii</name>
    <dbReference type="NCBI Taxonomy" id="1963862"/>
    <lineage>
        <taxon>Bacteria</taxon>
        <taxon>Pseudomonadati</taxon>
        <taxon>Spirochaetota</taxon>
        <taxon>Spirochaetia</taxon>
        <taxon>Spirochaetales</taxon>
        <taxon>Spirochaetaceae</taxon>
        <taxon>Marispirochaeta</taxon>
    </lineage>
</organism>
<dbReference type="OrthoDB" id="9794512at2"/>
<evidence type="ECO:0000256" key="3">
    <source>
        <dbReference type="ARBA" id="ARBA00022692"/>
    </source>
</evidence>
<evidence type="ECO:0000256" key="2">
    <source>
        <dbReference type="ARBA" id="ARBA00022475"/>
    </source>
</evidence>
<protein>
    <submittedName>
        <fullName evidence="7">ABC transporter</fullName>
    </submittedName>
</protein>